<protein>
    <recommendedName>
        <fullName evidence="3">Bacterial transcriptional activator domain-containing protein</fullName>
    </recommendedName>
</protein>
<sequence>MARDWRRIHGSLFHRPSGANRGQSGDHDAALLLLEAAQAGIERTKERWFAAEILRLQGEVLLQLGEDKTGDSRDRLLDALATARAQGARFWELRAALSLVRADCPAPGARERLALIYSGFTEGLTLPDLQAAQTLATTNEGLRAAN</sequence>
<organism evidence="1 2">
    <name type="scientific">Mesorhizobium escarrei</name>
    <dbReference type="NCBI Taxonomy" id="666018"/>
    <lineage>
        <taxon>Bacteria</taxon>
        <taxon>Pseudomonadati</taxon>
        <taxon>Pseudomonadota</taxon>
        <taxon>Alphaproteobacteria</taxon>
        <taxon>Hyphomicrobiales</taxon>
        <taxon>Phyllobacteriaceae</taxon>
        <taxon>Mesorhizobium</taxon>
    </lineage>
</organism>
<evidence type="ECO:0000313" key="2">
    <source>
        <dbReference type="Proteomes" id="UP001153050"/>
    </source>
</evidence>
<dbReference type="Proteomes" id="UP001153050">
    <property type="component" value="Unassembled WGS sequence"/>
</dbReference>
<accession>A0ABN8KB03</accession>
<gene>
    <name evidence="1" type="ORF">MES5069_60087</name>
</gene>
<evidence type="ECO:0008006" key="3">
    <source>
        <dbReference type="Google" id="ProtNLM"/>
    </source>
</evidence>
<dbReference type="EMBL" id="CAKXZT010000157">
    <property type="protein sequence ID" value="CAH2407444.1"/>
    <property type="molecule type" value="Genomic_DNA"/>
</dbReference>
<proteinExistence type="predicted"/>
<reference evidence="1 2" key="1">
    <citation type="submission" date="2022-03" db="EMBL/GenBank/DDBJ databases">
        <authorList>
            <person name="Brunel B."/>
        </authorList>
    </citation>
    <scope>NUCLEOTIDE SEQUENCE [LARGE SCALE GENOMIC DNA]</scope>
    <source>
        <strain evidence="1">STM5069sample</strain>
    </source>
</reference>
<keyword evidence="2" id="KW-1185">Reference proteome</keyword>
<comment type="caution">
    <text evidence="1">The sequence shown here is derived from an EMBL/GenBank/DDBJ whole genome shotgun (WGS) entry which is preliminary data.</text>
</comment>
<name>A0ABN8KB03_9HYPH</name>
<evidence type="ECO:0000313" key="1">
    <source>
        <dbReference type="EMBL" id="CAH2407444.1"/>
    </source>
</evidence>